<evidence type="ECO:0008006" key="4">
    <source>
        <dbReference type="Google" id="ProtNLM"/>
    </source>
</evidence>
<evidence type="ECO:0000313" key="2">
    <source>
        <dbReference type="EMBL" id="NJB97180.1"/>
    </source>
</evidence>
<comment type="caution">
    <text evidence="2">The sequence shown here is derived from an EMBL/GenBank/DDBJ whole genome shotgun (WGS) entry which is preliminary data.</text>
</comment>
<organism evidence="2 3">
    <name type="scientific">Sphingomonas trueperi</name>
    <dbReference type="NCBI Taxonomy" id="53317"/>
    <lineage>
        <taxon>Bacteria</taxon>
        <taxon>Pseudomonadati</taxon>
        <taxon>Pseudomonadota</taxon>
        <taxon>Alphaproteobacteria</taxon>
        <taxon>Sphingomonadales</taxon>
        <taxon>Sphingomonadaceae</taxon>
        <taxon>Sphingomonas</taxon>
    </lineage>
</organism>
<dbReference type="RefSeq" id="WP_125974470.1">
    <property type="nucleotide sequence ID" value="NZ_BAAADY010000012.1"/>
</dbReference>
<keyword evidence="1" id="KW-0812">Transmembrane</keyword>
<dbReference type="EMBL" id="JAATJB010000003">
    <property type="protein sequence ID" value="NJB97180.1"/>
    <property type="molecule type" value="Genomic_DNA"/>
</dbReference>
<proteinExistence type="predicted"/>
<dbReference type="AlphaFoldDB" id="A0A7X5XY74"/>
<feature type="transmembrane region" description="Helical" evidence="1">
    <location>
        <begin position="71"/>
        <end position="92"/>
    </location>
</feature>
<feature type="transmembrane region" description="Helical" evidence="1">
    <location>
        <begin position="13"/>
        <end position="32"/>
    </location>
</feature>
<name>A0A7X5XY74_9SPHN</name>
<gene>
    <name evidence="2" type="ORF">GGR89_001486</name>
</gene>
<protein>
    <recommendedName>
        <fullName evidence="4">DUF3429 domain-containing protein</fullName>
    </recommendedName>
</protein>
<dbReference type="InterPro" id="IPR021836">
    <property type="entry name" value="DUF3429"/>
</dbReference>
<keyword evidence="3" id="KW-1185">Reference proteome</keyword>
<evidence type="ECO:0000313" key="3">
    <source>
        <dbReference type="Proteomes" id="UP000531251"/>
    </source>
</evidence>
<dbReference type="Pfam" id="PF11911">
    <property type="entry name" value="DUF3429"/>
    <property type="match status" value="1"/>
</dbReference>
<feature type="transmembrane region" description="Helical" evidence="1">
    <location>
        <begin position="124"/>
        <end position="147"/>
    </location>
</feature>
<reference evidence="2 3" key="1">
    <citation type="submission" date="2020-03" db="EMBL/GenBank/DDBJ databases">
        <title>Genomic Encyclopedia of Type Strains, Phase IV (KMG-IV): sequencing the most valuable type-strain genomes for metagenomic binning, comparative biology and taxonomic classification.</title>
        <authorList>
            <person name="Goeker M."/>
        </authorList>
    </citation>
    <scope>NUCLEOTIDE SEQUENCE [LARGE SCALE GENOMIC DNA]</scope>
    <source>
        <strain evidence="2 3">DSM 7225</strain>
    </source>
</reference>
<sequence length="148" mass="15298">MENPASLAPAARLLGYAGLLPLIGCAAGLGLVPMHRAPLLDAGFGYAALIFSFLGGLWWGQGIARGKASPALFTIAVLPSLVAWGLMLLRLLGWTTQEALLVLGAAILLSPIVDLALARKQATVHGWIALRLQLSTGLGALTLALAIL</sequence>
<feature type="transmembrane region" description="Helical" evidence="1">
    <location>
        <begin position="39"/>
        <end position="59"/>
    </location>
</feature>
<accession>A0A7X5XY74</accession>
<keyword evidence="1" id="KW-0472">Membrane</keyword>
<keyword evidence="1" id="KW-1133">Transmembrane helix</keyword>
<feature type="transmembrane region" description="Helical" evidence="1">
    <location>
        <begin position="99"/>
        <end position="118"/>
    </location>
</feature>
<dbReference type="Proteomes" id="UP000531251">
    <property type="component" value="Unassembled WGS sequence"/>
</dbReference>
<evidence type="ECO:0000256" key="1">
    <source>
        <dbReference type="SAM" id="Phobius"/>
    </source>
</evidence>